<dbReference type="Proteomes" id="UP000094622">
    <property type="component" value="Unassembled WGS sequence"/>
</dbReference>
<name>A0A1E3H7S4_9HYPH</name>
<evidence type="ECO:0000256" key="3">
    <source>
        <dbReference type="ARBA" id="ARBA00023163"/>
    </source>
</evidence>
<keyword evidence="1" id="KW-0805">Transcription regulation</keyword>
<accession>A0A1E3H7S4</accession>
<dbReference type="Pfam" id="PF00027">
    <property type="entry name" value="cNMP_binding"/>
    <property type="match status" value="1"/>
</dbReference>
<dbReference type="EMBL" id="MCRJ01000013">
    <property type="protein sequence ID" value="ODN71826.1"/>
    <property type="molecule type" value="Genomic_DNA"/>
</dbReference>
<protein>
    <submittedName>
        <fullName evidence="6">Nitrogen fixation regulation protein FixK</fullName>
    </submittedName>
</protein>
<dbReference type="InterPro" id="IPR050397">
    <property type="entry name" value="Env_Response_Regulators"/>
</dbReference>
<dbReference type="Pfam" id="PF13545">
    <property type="entry name" value="HTH_Crp_2"/>
    <property type="match status" value="1"/>
</dbReference>
<dbReference type="InterPro" id="IPR014710">
    <property type="entry name" value="RmlC-like_jellyroll"/>
</dbReference>
<organism evidence="6 7">
    <name type="scientific">Methylobrevis pamukkalensis</name>
    <dbReference type="NCBI Taxonomy" id="1439726"/>
    <lineage>
        <taxon>Bacteria</taxon>
        <taxon>Pseudomonadati</taxon>
        <taxon>Pseudomonadota</taxon>
        <taxon>Alphaproteobacteria</taxon>
        <taxon>Hyphomicrobiales</taxon>
        <taxon>Pleomorphomonadaceae</taxon>
        <taxon>Methylobrevis</taxon>
    </lineage>
</organism>
<evidence type="ECO:0000256" key="1">
    <source>
        <dbReference type="ARBA" id="ARBA00023015"/>
    </source>
</evidence>
<evidence type="ECO:0000259" key="4">
    <source>
        <dbReference type="PROSITE" id="PS50042"/>
    </source>
</evidence>
<sequence length="256" mass="29164">MWPRPAMGAWCVMDNPLIRKLEFGARLETADRARLEEICRRARRVEARTDLIEQGEPPSMVRLVLEGMAYRYKLLPNGRRSIVGFLLPGDFCDLHVAILGRMDHAIATAVTSTVVEIDRDTIEDITRTEPRITRAFWWATLVDEATLREWLASMGHRPADKQMAHLFCELLIRLQAVGRASVDSFRLPVTQDELADTLGISVVHANRVLQQLREDGLVTMRNRTVKIHDVGRLYAFAEFDPTYLHLAPPRNEPEAA</sequence>
<evidence type="ECO:0000313" key="7">
    <source>
        <dbReference type="Proteomes" id="UP000094622"/>
    </source>
</evidence>
<dbReference type="GO" id="GO:0003677">
    <property type="term" value="F:DNA binding"/>
    <property type="evidence" value="ECO:0007669"/>
    <property type="project" value="UniProtKB-KW"/>
</dbReference>
<dbReference type="SMART" id="SM00100">
    <property type="entry name" value="cNMP"/>
    <property type="match status" value="1"/>
</dbReference>
<evidence type="ECO:0000256" key="2">
    <source>
        <dbReference type="ARBA" id="ARBA00023125"/>
    </source>
</evidence>
<dbReference type="InterPro" id="IPR036390">
    <property type="entry name" value="WH_DNA-bd_sf"/>
</dbReference>
<dbReference type="CDD" id="cd00038">
    <property type="entry name" value="CAP_ED"/>
    <property type="match status" value="1"/>
</dbReference>
<dbReference type="PATRIC" id="fig|1439726.3.peg.906"/>
<dbReference type="PANTHER" id="PTHR24567:SF68">
    <property type="entry name" value="DNA-BINDING TRANSCRIPTIONAL DUAL REGULATOR CRP"/>
    <property type="match status" value="1"/>
</dbReference>
<keyword evidence="2" id="KW-0238">DNA-binding</keyword>
<dbReference type="InterPro" id="IPR000595">
    <property type="entry name" value="cNMP-bd_dom"/>
</dbReference>
<feature type="domain" description="Cyclic nucleotide-binding" evidence="4">
    <location>
        <begin position="17"/>
        <end position="125"/>
    </location>
</feature>
<dbReference type="SUPFAM" id="SSF51206">
    <property type="entry name" value="cAMP-binding domain-like"/>
    <property type="match status" value="1"/>
</dbReference>
<dbReference type="InterPro" id="IPR036388">
    <property type="entry name" value="WH-like_DNA-bd_sf"/>
</dbReference>
<dbReference type="PANTHER" id="PTHR24567">
    <property type="entry name" value="CRP FAMILY TRANSCRIPTIONAL REGULATORY PROTEIN"/>
    <property type="match status" value="1"/>
</dbReference>
<dbReference type="SMART" id="SM00419">
    <property type="entry name" value="HTH_CRP"/>
    <property type="match status" value="1"/>
</dbReference>
<evidence type="ECO:0000259" key="5">
    <source>
        <dbReference type="PROSITE" id="PS51063"/>
    </source>
</evidence>
<evidence type="ECO:0000313" key="6">
    <source>
        <dbReference type="EMBL" id="ODN71826.1"/>
    </source>
</evidence>
<dbReference type="AlphaFoldDB" id="A0A1E3H7S4"/>
<proteinExistence type="predicted"/>
<dbReference type="SUPFAM" id="SSF46785">
    <property type="entry name" value="Winged helix' DNA-binding domain"/>
    <property type="match status" value="1"/>
</dbReference>
<dbReference type="PROSITE" id="PS51063">
    <property type="entry name" value="HTH_CRP_2"/>
    <property type="match status" value="1"/>
</dbReference>
<comment type="caution">
    <text evidence="6">The sequence shown here is derived from an EMBL/GenBank/DDBJ whole genome shotgun (WGS) entry which is preliminary data.</text>
</comment>
<reference evidence="6 7" key="1">
    <citation type="submission" date="2016-07" db="EMBL/GenBank/DDBJ databases">
        <title>Draft Genome Sequence of Methylobrevis pamukkalensis PK2.</title>
        <authorList>
            <person name="Vasilenko O.V."/>
            <person name="Doronina N.V."/>
            <person name="Shmareva M.N."/>
            <person name="Tarlachkov S.V."/>
            <person name="Mustakhimov I."/>
            <person name="Trotsenko Y.A."/>
        </authorList>
    </citation>
    <scope>NUCLEOTIDE SEQUENCE [LARGE SCALE GENOMIC DNA]</scope>
    <source>
        <strain evidence="6 7">PK2</strain>
    </source>
</reference>
<dbReference type="GO" id="GO:0003700">
    <property type="term" value="F:DNA-binding transcription factor activity"/>
    <property type="evidence" value="ECO:0007669"/>
    <property type="project" value="TreeGrafter"/>
</dbReference>
<dbReference type="InterPro" id="IPR018490">
    <property type="entry name" value="cNMP-bd_dom_sf"/>
</dbReference>
<keyword evidence="3" id="KW-0804">Transcription</keyword>
<gene>
    <name evidence="6" type="primary">fixK_2</name>
    <name evidence="6" type="ORF">A6302_00865</name>
</gene>
<dbReference type="PROSITE" id="PS50042">
    <property type="entry name" value="CNMP_BINDING_3"/>
    <property type="match status" value="1"/>
</dbReference>
<dbReference type="InterPro" id="IPR012318">
    <property type="entry name" value="HTH_CRP"/>
</dbReference>
<keyword evidence="7" id="KW-1185">Reference proteome</keyword>
<dbReference type="GO" id="GO:0005829">
    <property type="term" value="C:cytosol"/>
    <property type="evidence" value="ECO:0007669"/>
    <property type="project" value="TreeGrafter"/>
</dbReference>
<dbReference type="Gene3D" id="1.10.10.10">
    <property type="entry name" value="Winged helix-like DNA-binding domain superfamily/Winged helix DNA-binding domain"/>
    <property type="match status" value="1"/>
</dbReference>
<feature type="domain" description="HTH crp-type" evidence="5">
    <location>
        <begin position="157"/>
        <end position="231"/>
    </location>
</feature>
<dbReference type="Gene3D" id="2.60.120.10">
    <property type="entry name" value="Jelly Rolls"/>
    <property type="match status" value="1"/>
</dbReference>